<dbReference type="Gene3D" id="3.10.430.100">
    <property type="entry name" value="Ribosomal protein L9, C-terminal domain"/>
    <property type="match status" value="1"/>
</dbReference>
<accession>A0A645JC60</accession>
<dbReference type="AlphaFoldDB" id="A0A645JC60"/>
<keyword evidence="3" id="KW-0689">Ribosomal protein</keyword>
<feature type="domain" description="Large ribosomal subunit protein bL9 C-terminal" evidence="2">
    <location>
        <begin position="2"/>
        <end position="69"/>
    </location>
</feature>
<protein>
    <submittedName>
        <fullName evidence="3">50S ribosomal protein L9</fullName>
    </submittedName>
</protein>
<evidence type="ECO:0000256" key="1">
    <source>
        <dbReference type="SAM" id="MobiDB-lite"/>
    </source>
</evidence>
<dbReference type="EMBL" id="VSSQ01137672">
    <property type="protein sequence ID" value="MPN61278.1"/>
    <property type="molecule type" value="Genomic_DNA"/>
</dbReference>
<evidence type="ECO:0000313" key="3">
    <source>
        <dbReference type="EMBL" id="MPN61278.1"/>
    </source>
</evidence>
<dbReference type="SUPFAM" id="SSF55653">
    <property type="entry name" value="Ribosomal protein L9 C-domain"/>
    <property type="match status" value="1"/>
</dbReference>
<reference evidence="3" key="1">
    <citation type="submission" date="2019-08" db="EMBL/GenBank/DDBJ databases">
        <authorList>
            <person name="Kucharzyk K."/>
            <person name="Murdoch R.W."/>
            <person name="Higgins S."/>
            <person name="Loffler F."/>
        </authorList>
    </citation>
    <scope>NUCLEOTIDE SEQUENCE</scope>
</reference>
<comment type="caution">
    <text evidence="3">The sequence shown here is derived from an EMBL/GenBank/DDBJ whole genome shotgun (WGS) entry which is preliminary data.</text>
</comment>
<name>A0A645JC60_9ZZZZ</name>
<dbReference type="InterPro" id="IPR020069">
    <property type="entry name" value="Ribosomal_bL9_C"/>
</dbReference>
<dbReference type="GO" id="GO:0005840">
    <property type="term" value="C:ribosome"/>
    <property type="evidence" value="ECO:0007669"/>
    <property type="project" value="UniProtKB-KW"/>
</dbReference>
<feature type="region of interest" description="Disordered" evidence="1">
    <location>
        <begin position="75"/>
        <end position="104"/>
    </location>
</feature>
<feature type="compositionally biased region" description="Basic and acidic residues" evidence="1">
    <location>
        <begin position="75"/>
        <end position="85"/>
    </location>
</feature>
<evidence type="ECO:0000259" key="2">
    <source>
        <dbReference type="Pfam" id="PF03948"/>
    </source>
</evidence>
<dbReference type="InterPro" id="IPR036791">
    <property type="entry name" value="Ribosomal_bL9_C_sf"/>
</dbReference>
<keyword evidence="3" id="KW-0687">Ribonucleoprotein</keyword>
<sequence length="118" mass="12803">MINMPAGANGKLYGAVNNATVADELLKKGIQVDRKKIEVPARAIKSTGNYKVLVHLYEKEEATVKVAIIGQEVKAEKAEDGDQPKKQRVRKARAEVAEPQTDEEQAAAFEAAINAGQM</sequence>
<organism evidence="3">
    <name type="scientific">bioreactor metagenome</name>
    <dbReference type="NCBI Taxonomy" id="1076179"/>
    <lineage>
        <taxon>unclassified sequences</taxon>
        <taxon>metagenomes</taxon>
        <taxon>ecological metagenomes</taxon>
    </lineage>
</organism>
<proteinExistence type="predicted"/>
<gene>
    <name evidence="3" type="primary">rplI_54</name>
    <name evidence="3" type="ORF">SDC9_209013</name>
</gene>
<dbReference type="Pfam" id="PF03948">
    <property type="entry name" value="Ribosomal_L9_C"/>
    <property type="match status" value="1"/>
</dbReference>